<dbReference type="SUPFAM" id="SSF52283">
    <property type="entry name" value="Formate/glycerate dehydrogenase catalytic domain-like"/>
    <property type="match status" value="1"/>
</dbReference>
<dbReference type="PANTHER" id="PTHR10996:SF178">
    <property type="entry name" value="2-HYDROXYACID DEHYDROGENASE YGL185C-RELATED"/>
    <property type="match status" value="1"/>
</dbReference>
<dbReference type="GO" id="GO:0030267">
    <property type="term" value="F:glyoxylate reductase (NADPH) activity"/>
    <property type="evidence" value="ECO:0007669"/>
    <property type="project" value="TreeGrafter"/>
</dbReference>
<dbReference type="InterPro" id="IPR050223">
    <property type="entry name" value="D-isomer_2-hydroxyacid_DH"/>
</dbReference>
<feature type="domain" description="D-isomer specific 2-hydroxyacid dehydrogenase NAD-binding" evidence="6">
    <location>
        <begin position="109"/>
        <end position="281"/>
    </location>
</feature>
<dbReference type="Pfam" id="PF02826">
    <property type="entry name" value="2-Hacid_dh_C"/>
    <property type="match status" value="1"/>
</dbReference>
<evidence type="ECO:0000256" key="4">
    <source>
        <dbReference type="RuleBase" id="RU003719"/>
    </source>
</evidence>
<dbReference type="InterPro" id="IPR006139">
    <property type="entry name" value="D-isomer_2_OHA_DH_cat_dom"/>
</dbReference>
<reference evidence="7 8" key="1">
    <citation type="submission" date="2014-03" db="EMBL/GenBank/DDBJ databases">
        <title>Bradyrhizobium valentinum sp. nov., isolated from effective nodules of Lupinus mariae-josephae, a lupine endemic of basic-lime soils in Eastern Spain.</title>
        <authorList>
            <person name="Duran D."/>
            <person name="Rey L."/>
            <person name="Navarro A."/>
            <person name="Busquets A."/>
            <person name="Imperial J."/>
            <person name="Ruiz-Argueso T."/>
        </authorList>
    </citation>
    <scope>NUCLEOTIDE SEQUENCE [LARGE SCALE GENOMIC DNA]</scope>
    <source>
        <strain evidence="7 8">Ro19</strain>
    </source>
</reference>
<keyword evidence="8" id="KW-1185">Reference proteome</keyword>
<dbReference type="SUPFAM" id="SSF51735">
    <property type="entry name" value="NAD(P)-binding Rossmann-fold domains"/>
    <property type="match status" value="1"/>
</dbReference>
<dbReference type="PANTHER" id="PTHR10996">
    <property type="entry name" value="2-HYDROXYACID DEHYDROGENASE-RELATED"/>
    <property type="match status" value="1"/>
</dbReference>
<feature type="domain" description="D-isomer specific 2-hydroxyacid dehydrogenase catalytic" evidence="5">
    <location>
        <begin position="28"/>
        <end position="312"/>
    </location>
</feature>
<dbReference type="FunFam" id="3.40.50.720:FF:000213">
    <property type="entry name" value="Putative 2-hydroxyacid dehydrogenase"/>
    <property type="match status" value="1"/>
</dbReference>
<dbReference type="Pfam" id="PF00389">
    <property type="entry name" value="2-Hacid_dh"/>
    <property type="match status" value="1"/>
</dbReference>
<evidence type="ECO:0000259" key="6">
    <source>
        <dbReference type="Pfam" id="PF02826"/>
    </source>
</evidence>
<keyword evidence="1" id="KW-0521">NADP</keyword>
<dbReference type="GO" id="GO:0051287">
    <property type="term" value="F:NAD binding"/>
    <property type="evidence" value="ECO:0007669"/>
    <property type="project" value="InterPro"/>
</dbReference>
<dbReference type="Gene3D" id="3.40.50.720">
    <property type="entry name" value="NAD(P)-binding Rossmann-like Domain"/>
    <property type="match status" value="2"/>
</dbReference>
<organism evidence="7 8">
    <name type="scientific">Bradyrhizobium retamae</name>
    <dbReference type="NCBI Taxonomy" id="1300035"/>
    <lineage>
        <taxon>Bacteria</taxon>
        <taxon>Pseudomonadati</taxon>
        <taxon>Pseudomonadota</taxon>
        <taxon>Alphaproteobacteria</taxon>
        <taxon>Hyphomicrobiales</taxon>
        <taxon>Nitrobacteraceae</taxon>
        <taxon>Bradyrhizobium</taxon>
    </lineage>
</organism>
<keyword evidence="3" id="KW-0520">NAD</keyword>
<accession>A0A0R3MAR6</accession>
<evidence type="ECO:0000256" key="2">
    <source>
        <dbReference type="ARBA" id="ARBA00023002"/>
    </source>
</evidence>
<evidence type="ECO:0000313" key="8">
    <source>
        <dbReference type="Proteomes" id="UP000052023"/>
    </source>
</evidence>
<evidence type="ECO:0000256" key="3">
    <source>
        <dbReference type="ARBA" id="ARBA00023027"/>
    </source>
</evidence>
<dbReference type="GO" id="GO:0016618">
    <property type="term" value="F:hydroxypyruvate reductase [NAD(P)H] activity"/>
    <property type="evidence" value="ECO:0007669"/>
    <property type="project" value="TreeGrafter"/>
</dbReference>
<name>A0A0R3MAR6_9BRAD</name>
<dbReference type="EMBL" id="LLYA01000227">
    <property type="protein sequence ID" value="KRR15061.1"/>
    <property type="molecule type" value="Genomic_DNA"/>
</dbReference>
<evidence type="ECO:0000259" key="5">
    <source>
        <dbReference type="Pfam" id="PF00389"/>
    </source>
</evidence>
<dbReference type="InterPro" id="IPR006140">
    <property type="entry name" value="D-isomer_DH_NAD-bd"/>
</dbReference>
<dbReference type="PROSITE" id="PS00065">
    <property type="entry name" value="D_2_HYDROXYACID_DH_1"/>
    <property type="match status" value="1"/>
</dbReference>
<dbReference type="InterPro" id="IPR029752">
    <property type="entry name" value="D-isomer_DH_CS1"/>
</dbReference>
<proteinExistence type="inferred from homology"/>
<protein>
    <submittedName>
        <fullName evidence="7">Hydroxyacid dehydrogenase</fullName>
    </submittedName>
</protein>
<gene>
    <name evidence="7" type="ORF">CQ13_37365</name>
</gene>
<dbReference type="GO" id="GO:0005829">
    <property type="term" value="C:cytosol"/>
    <property type="evidence" value="ECO:0007669"/>
    <property type="project" value="TreeGrafter"/>
</dbReference>
<sequence length="314" mass="33790">METESAVLQLTSMGQAFDDALRQRFGAIRLWEDKTLLTSERAAAVAAIVTSVRYGCDQRTIQALPGLRAICSWGAGVDTIAVDLAKSRGIQISNTPDVLDDCVADLAWGLMLAVARDIVSANQYVRNGEWRELGKFPLSTRISGKRLGILGLGRIGAAVAKRAIGFSMEVRYFSRSHHQDSLLAFEPSLLDLAKWSDFLVVACPGGPATKHLVSSAVFEALGPNGILINVARGSVVDLAALINALEQNKLGGAGLDVIEGEPGAPSRLLERRNVVVTPHVGSATRETRLAMERLVIDNLSSFFRTGRVLNPVFQ</sequence>
<dbReference type="AlphaFoldDB" id="A0A0R3MAR6"/>
<dbReference type="CDD" id="cd12156">
    <property type="entry name" value="HPPR"/>
    <property type="match status" value="1"/>
</dbReference>
<evidence type="ECO:0000313" key="7">
    <source>
        <dbReference type="EMBL" id="KRR15061.1"/>
    </source>
</evidence>
<comment type="caution">
    <text evidence="7">The sequence shown here is derived from an EMBL/GenBank/DDBJ whole genome shotgun (WGS) entry which is preliminary data.</text>
</comment>
<comment type="similarity">
    <text evidence="4">Belongs to the D-isomer specific 2-hydroxyacid dehydrogenase family.</text>
</comment>
<keyword evidence="2 4" id="KW-0560">Oxidoreductase</keyword>
<dbReference type="Proteomes" id="UP000052023">
    <property type="component" value="Unassembled WGS sequence"/>
</dbReference>
<evidence type="ECO:0000256" key="1">
    <source>
        <dbReference type="ARBA" id="ARBA00022857"/>
    </source>
</evidence>
<dbReference type="InterPro" id="IPR036291">
    <property type="entry name" value="NAD(P)-bd_dom_sf"/>
</dbReference>